<dbReference type="EC" id="2.7.13.3" evidence="2"/>
<dbReference type="Pfam" id="PF08448">
    <property type="entry name" value="PAS_4"/>
    <property type="match status" value="1"/>
</dbReference>
<dbReference type="InterPro" id="IPR013656">
    <property type="entry name" value="PAS_4"/>
</dbReference>
<dbReference type="InterPro" id="IPR003594">
    <property type="entry name" value="HATPase_dom"/>
</dbReference>
<dbReference type="GO" id="GO:0000160">
    <property type="term" value="P:phosphorelay signal transduction system"/>
    <property type="evidence" value="ECO:0007669"/>
    <property type="project" value="UniProtKB-KW"/>
</dbReference>
<keyword evidence="4" id="KW-0808">Transferase</keyword>
<dbReference type="SUPFAM" id="SSF55874">
    <property type="entry name" value="ATPase domain of HSP90 chaperone/DNA topoisomerase II/histidine kinase"/>
    <property type="match status" value="1"/>
</dbReference>
<name>A0ABD5VEG7_9EURY</name>
<dbReference type="Gene3D" id="3.30.565.10">
    <property type="entry name" value="Histidine kinase-like ATPase, C-terminal domain"/>
    <property type="match status" value="1"/>
</dbReference>
<dbReference type="Pfam" id="PF16927">
    <property type="entry name" value="HisKA_7TM"/>
    <property type="match status" value="1"/>
</dbReference>
<evidence type="ECO:0000256" key="5">
    <source>
        <dbReference type="ARBA" id="ARBA00022777"/>
    </source>
</evidence>
<comment type="catalytic activity">
    <reaction evidence="1">
        <text>ATP + protein L-histidine = ADP + protein N-phospho-L-histidine.</text>
        <dbReference type="EC" id="2.7.13.3"/>
    </reaction>
</comment>
<accession>A0ABD5VEG7</accession>
<dbReference type="PANTHER" id="PTHR43711:SF1">
    <property type="entry name" value="HISTIDINE KINASE 1"/>
    <property type="match status" value="1"/>
</dbReference>
<dbReference type="Gene3D" id="3.30.450.20">
    <property type="entry name" value="PAS domain"/>
    <property type="match status" value="1"/>
</dbReference>
<dbReference type="Pfam" id="PF02518">
    <property type="entry name" value="HATPase_c"/>
    <property type="match status" value="1"/>
</dbReference>
<feature type="transmembrane region" description="Helical" evidence="7">
    <location>
        <begin position="150"/>
        <end position="175"/>
    </location>
</feature>
<dbReference type="EMBL" id="JBHSXN010000001">
    <property type="protein sequence ID" value="MFC6952437.1"/>
    <property type="molecule type" value="Genomic_DNA"/>
</dbReference>
<dbReference type="InterPro" id="IPR036890">
    <property type="entry name" value="HATPase_C_sf"/>
</dbReference>
<evidence type="ECO:0000256" key="6">
    <source>
        <dbReference type="ARBA" id="ARBA00023012"/>
    </source>
</evidence>
<keyword evidence="10" id="KW-1185">Reference proteome</keyword>
<feature type="transmembrane region" description="Helical" evidence="7">
    <location>
        <begin position="73"/>
        <end position="94"/>
    </location>
</feature>
<dbReference type="InterPro" id="IPR003661">
    <property type="entry name" value="HisK_dim/P_dom"/>
</dbReference>
<feature type="transmembrane region" description="Helical" evidence="7">
    <location>
        <begin position="6"/>
        <end position="30"/>
    </location>
</feature>
<dbReference type="CDD" id="cd00075">
    <property type="entry name" value="HATPase"/>
    <property type="match status" value="1"/>
</dbReference>
<gene>
    <name evidence="9" type="ORF">ACFQGB_06140</name>
</gene>
<sequence length="573" mass="61380">MLPTTPVAWFALGATLMGAALSYAVGYVAWRREADAPRVRGYASYVAVGGTWGLAYALVLLSPTTPLAFAFDVLRATTATATAWLFLLFVANYTGHRDRLERPLRLLLAVDVVGYTVVYATEPWHGLLFAEEVRAVTVDGLTVLTQVPSLAFTLHFLFVVGAVLYGVVLLARYAFAARNVYREQTTAVLLGTTVTLAGAVAVAFNLAGSGNWQYFDPTPFAFALNGVVIGWALLRLDFLTVGPLAANTLIAEMTDAVFVLDDDDRVVDANPTAAALVDGDPIDRELAAVLPGVAAAVESGESVELPAPDDVTETAVYDVNVSPLLGPYDVRRGSLLVLRDVTERTERERLLERRNEQLDEFANVVSHDLRNPLGVAKGYAELAAETGDEDAIEEVRRALDRMDDLVEDVLALARNDRDAVDPEPVELAAAARSAWQSVETDAGTLDVTDDAVVLADRSRLLQAFENLFRNAMEHGATGTRSDGGATDAPGVRVTVGVIDDDAGFFVADDGPGIPESDRDAVFESGYSTAGDGTGYGLAIVERVADGHGWRVHLAESVDGGARFEFRGVDRVDD</sequence>
<dbReference type="SUPFAM" id="SSF47384">
    <property type="entry name" value="Homodimeric domain of signal transducing histidine kinase"/>
    <property type="match status" value="1"/>
</dbReference>
<feature type="transmembrane region" description="Helical" evidence="7">
    <location>
        <begin position="187"/>
        <end position="207"/>
    </location>
</feature>
<protein>
    <recommendedName>
        <fullName evidence="2">histidine kinase</fullName>
        <ecNumber evidence="2">2.7.13.3</ecNumber>
    </recommendedName>
</protein>
<evidence type="ECO:0000256" key="3">
    <source>
        <dbReference type="ARBA" id="ARBA00022553"/>
    </source>
</evidence>
<dbReference type="PANTHER" id="PTHR43711">
    <property type="entry name" value="TWO-COMPONENT HISTIDINE KINASE"/>
    <property type="match status" value="1"/>
</dbReference>
<evidence type="ECO:0000313" key="10">
    <source>
        <dbReference type="Proteomes" id="UP001596395"/>
    </source>
</evidence>
<dbReference type="PROSITE" id="PS50109">
    <property type="entry name" value="HIS_KIN"/>
    <property type="match status" value="1"/>
</dbReference>
<keyword evidence="7" id="KW-0812">Transmembrane</keyword>
<keyword evidence="7" id="KW-1133">Transmembrane helix</keyword>
<dbReference type="GO" id="GO:0004673">
    <property type="term" value="F:protein histidine kinase activity"/>
    <property type="evidence" value="ECO:0007669"/>
    <property type="project" value="UniProtKB-EC"/>
</dbReference>
<dbReference type="Proteomes" id="UP001596395">
    <property type="component" value="Unassembled WGS sequence"/>
</dbReference>
<keyword evidence="7" id="KW-0472">Membrane</keyword>
<dbReference type="SUPFAM" id="SSF55785">
    <property type="entry name" value="PYP-like sensor domain (PAS domain)"/>
    <property type="match status" value="1"/>
</dbReference>
<feature type="transmembrane region" description="Helical" evidence="7">
    <location>
        <begin position="42"/>
        <end position="61"/>
    </location>
</feature>
<reference evidence="9 10" key="1">
    <citation type="journal article" date="2019" name="Int. J. Syst. Evol. Microbiol.">
        <title>The Global Catalogue of Microorganisms (GCM) 10K type strain sequencing project: providing services to taxonomists for standard genome sequencing and annotation.</title>
        <authorList>
            <consortium name="The Broad Institute Genomics Platform"/>
            <consortium name="The Broad Institute Genome Sequencing Center for Infectious Disease"/>
            <person name="Wu L."/>
            <person name="Ma J."/>
        </authorList>
    </citation>
    <scope>NUCLEOTIDE SEQUENCE [LARGE SCALE GENOMIC DNA]</scope>
    <source>
        <strain evidence="9 10">GX26</strain>
    </source>
</reference>
<feature type="domain" description="Histidine kinase" evidence="8">
    <location>
        <begin position="364"/>
        <end position="566"/>
    </location>
</feature>
<dbReference type="InterPro" id="IPR004358">
    <property type="entry name" value="Sig_transdc_His_kin-like_C"/>
</dbReference>
<keyword evidence="6" id="KW-0902">Two-component regulatory system</keyword>
<dbReference type="SMART" id="SM00387">
    <property type="entry name" value="HATPase_c"/>
    <property type="match status" value="1"/>
</dbReference>
<dbReference type="RefSeq" id="WP_336349414.1">
    <property type="nucleotide sequence ID" value="NZ_JAZAQL010000001.1"/>
</dbReference>
<evidence type="ECO:0000313" key="9">
    <source>
        <dbReference type="EMBL" id="MFC6952437.1"/>
    </source>
</evidence>
<evidence type="ECO:0000256" key="4">
    <source>
        <dbReference type="ARBA" id="ARBA00022679"/>
    </source>
</evidence>
<dbReference type="InterPro" id="IPR035965">
    <property type="entry name" value="PAS-like_dom_sf"/>
</dbReference>
<dbReference type="InterPro" id="IPR036097">
    <property type="entry name" value="HisK_dim/P_sf"/>
</dbReference>
<dbReference type="SMART" id="SM00388">
    <property type="entry name" value="HisKA"/>
    <property type="match status" value="1"/>
</dbReference>
<evidence type="ECO:0000256" key="7">
    <source>
        <dbReference type="SAM" id="Phobius"/>
    </source>
</evidence>
<dbReference type="Gene3D" id="1.10.287.130">
    <property type="match status" value="1"/>
</dbReference>
<dbReference type="CDD" id="cd00082">
    <property type="entry name" value="HisKA"/>
    <property type="match status" value="1"/>
</dbReference>
<keyword evidence="3" id="KW-0597">Phosphoprotein</keyword>
<comment type="caution">
    <text evidence="9">The sequence shown here is derived from an EMBL/GenBank/DDBJ whole genome shotgun (WGS) entry which is preliminary data.</text>
</comment>
<proteinExistence type="predicted"/>
<feature type="transmembrane region" description="Helical" evidence="7">
    <location>
        <begin position="106"/>
        <end position="130"/>
    </location>
</feature>
<dbReference type="PRINTS" id="PR00344">
    <property type="entry name" value="BCTRLSENSOR"/>
</dbReference>
<evidence type="ECO:0000259" key="8">
    <source>
        <dbReference type="PROSITE" id="PS50109"/>
    </source>
</evidence>
<dbReference type="InterPro" id="IPR050736">
    <property type="entry name" value="Sensor_HK_Regulatory"/>
</dbReference>
<dbReference type="InterPro" id="IPR031621">
    <property type="entry name" value="HisKA_7TM"/>
</dbReference>
<evidence type="ECO:0000256" key="2">
    <source>
        <dbReference type="ARBA" id="ARBA00012438"/>
    </source>
</evidence>
<dbReference type="Pfam" id="PF00512">
    <property type="entry name" value="HisKA"/>
    <property type="match status" value="1"/>
</dbReference>
<organism evidence="9 10">
    <name type="scientific">Halorubellus litoreus</name>
    <dbReference type="NCBI Taxonomy" id="755308"/>
    <lineage>
        <taxon>Archaea</taxon>
        <taxon>Methanobacteriati</taxon>
        <taxon>Methanobacteriota</taxon>
        <taxon>Stenosarchaea group</taxon>
        <taxon>Halobacteria</taxon>
        <taxon>Halobacteriales</taxon>
        <taxon>Halorubellaceae</taxon>
        <taxon>Halorubellus</taxon>
    </lineage>
</organism>
<dbReference type="AlphaFoldDB" id="A0ABD5VEG7"/>
<evidence type="ECO:0000256" key="1">
    <source>
        <dbReference type="ARBA" id="ARBA00000085"/>
    </source>
</evidence>
<keyword evidence="5 9" id="KW-0418">Kinase</keyword>
<dbReference type="InterPro" id="IPR005467">
    <property type="entry name" value="His_kinase_dom"/>
</dbReference>